<dbReference type="RefSeq" id="WP_091042622.1">
    <property type="nucleotide sequence ID" value="NZ_FNGF01000001.1"/>
</dbReference>
<reference evidence="4" key="1">
    <citation type="submission" date="2016-10" db="EMBL/GenBank/DDBJ databases">
        <authorList>
            <person name="Varghese N."/>
            <person name="Submissions S."/>
        </authorList>
    </citation>
    <scope>NUCLEOTIDE SEQUENCE [LARGE SCALE GENOMIC DNA]</scope>
    <source>
        <strain evidence="4">CGMCC 4.3147</strain>
    </source>
</reference>
<dbReference type="EMBL" id="FNGF01000001">
    <property type="protein sequence ID" value="SDK58191.1"/>
    <property type="molecule type" value="Genomic_DNA"/>
</dbReference>
<keyword evidence="4" id="KW-1185">Reference proteome</keyword>
<sequence length="143" mass="15269">MSDLFDLPDGPEGPRERGRMSLPDSPIVAGITAGITMALAVVLFITAMPGENRVLVYQGERVNAGDLCEAVGTGGETVVRACAELGTWESYPTGWSLPPLLVALVLAGAAGYVAYHIPKQVRTRKKQVQDALDNLTGEDFKRL</sequence>
<dbReference type="STRING" id="380244.SAMN05216298_0646"/>
<keyword evidence="2" id="KW-0472">Membrane</keyword>
<evidence type="ECO:0000256" key="2">
    <source>
        <dbReference type="SAM" id="Phobius"/>
    </source>
</evidence>
<proteinExistence type="predicted"/>
<name>A0A1G9D2P9_9ACTN</name>
<organism evidence="3 4">
    <name type="scientific">Glycomyces sambucus</name>
    <dbReference type="NCBI Taxonomy" id="380244"/>
    <lineage>
        <taxon>Bacteria</taxon>
        <taxon>Bacillati</taxon>
        <taxon>Actinomycetota</taxon>
        <taxon>Actinomycetes</taxon>
        <taxon>Glycomycetales</taxon>
        <taxon>Glycomycetaceae</taxon>
        <taxon>Glycomyces</taxon>
    </lineage>
</organism>
<keyword evidence="2" id="KW-1133">Transmembrane helix</keyword>
<evidence type="ECO:0000313" key="4">
    <source>
        <dbReference type="Proteomes" id="UP000198662"/>
    </source>
</evidence>
<keyword evidence="2" id="KW-0812">Transmembrane</keyword>
<evidence type="ECO:0000256" key="1">
    <source>
        <dbReference type="SAM" id="MobiDB-lite"/>
    </source>
</evidence>
<accession>A0A1G9D2P9</accession>
<gene>
    <name evidence="3" type="ORF">SAMN05216298_0646</name>
</gene>
<evidence type="ECO:0000313" key="3">
    <source>
        <dbReference type="EMBL" id="SDK58191.1"/>
    </source>
</evidence>
<feature type="transmembrane region" description="Helical" evidence="2">
    <location>
        <begin position="95"/>
        <end position="115"/>
    </location>
</feature>
<dbReference type="OrthoDB" id="5197870at2"/>
<dbReference type="Proteomes" id="UP000198662">
    <property type="component" value="Unassembled WGS sequence"/>
</dbReference>
<feature type="region of interest" description="Disordered" evidence="1">
    <location>
        <begin position="1"/>
        <end position="21"/>
    </location>
</feature>
<dbReference type="AlphaFoldDB" id="A0A1G9D2P9"/>
<protein>
    <submittedName>
        <fullName evidence="3">Uncharacterized protein</fullName>
    </submittedName>
</protein>
<feature type="transmembrane region" description="Helical" evidence="2">
    <location>
        <begin position="27"/>
        <end position="48"/>
    </location>
</feature>